<proteinExistence type="inferred from homology"/>
<evidence type="ECO:0000256" key="5">
    <source>
        <dbReference type="ARBA" id="ARBA00023125"/>
    </source>
</evidence>
<dbReference type="GO" id="GO:0006367">
    <property type="term" value="P:transcription initiation at RNA polymerase II promoter"/>
    <property type="evidence" value="ECO:0007669"/>
    <property type="project" value="InterPro"/>
</dbReference>
<dbReference type="SUPFAM" id="SSF46785">
    <property type="entry name" value="Winged helix' DNA-binding domain"/>
    <property type="match status" value="1"/>
</dbReference>
<feature type="compositionally biased region" description="Acidic residues" evidence="10">
    <location>
        <begin position="282"/>
        <end position="304"/>
    </location>
</feature>
<reference evidence="11" key="3">
    <citation type="submission" date="2025-09" db="UniProtKB">
        <authorList>
            <consortium name="Ensembl"/>
        </authorList>
    </citation>
    <scope>IDENTIFICATION</scope>
</reference>
<dbReference type="GO" id="GO:0001096">
    <property type="term" value="F:TFIIF-class transcription factor complex binding"/>
    <property type="evidence" value="ECO:0007669"/>
    <property type="project" value="TreeGrafter"/>
</dbReference>
<accession>A0A8C4T6W7</accession>
<evidence type="ECO:0000256" key="2">
    <source>
        <dbReference type="ARBA" id="ARBA00005249"/>
    </source>
</evidence>
<evidence type="ECO:0000256" key="10">
    <source>
        <dbReference type="SAM" id="MobiDB-lite"/>
    </source>
</evidence>
<evidence type="ECO:0000313" key="11">
    <source>
        <dbReference type="Ensembl" id="ENSECRP00000026480.1"/>
    </source>
</evidence>
<comment type="subcellular location">
    <subcellularLocation>
        <location evidence="1 9">Nucleus</location>
    </subcellularLocation>
</comment>
<dbReference type="Gene3D" id="1.10.10.10">
    <property type="entry name" value="Winged helix-like DNA-binding domain superfamily/Winged helix DNA-binding domain"/>
    <property type="match status" value="1"/>
</dbReference>
<dbReference type="Pfam" id="PF05793">
    <property type="entry name" value="TFIIF_alpha"/>
    <property type="match status" value="1"/>
</dbReference>
<dbReference type="InterPro" id="IPR008851">
    <property type="entry name" value="TFIIF-alpha"/>
</dbReference>
<evidence type="ECO:0000256" key="6">
    <source>
        <dbReference type="ARBA" id="ARBA00023163"/>
    </source>
</evidence>
<dbReference type="InterPro" id="IPR036390">
    <property type="entry name" value="WH_DNA-bd_sf"/>
</dbReference>
<dbReference type="InterPro" id="IPR036388">
    <property type="entry name" value="WH-like_DNA-bd_sf"/>
</dbReference>
<evidence type="ECO:0000313" key="12">
    <source>
        <dbReference type="Proteomes" id="UP000694620"/>
    </source>
</evidence>
<feature type="compositionally biased region" description="Basic residues" evidence="10">
    <location>
        <begin position="238"/>
        <end position="251"/>
    </location>
</feature>
<feature type="region of interest" description="Disordered" evidence="10">
    <location>
        <begin position="184"/>
        <end position="420"/>
    </location>
</feature>
<feature type="region of interest" description="Disordered" evidence="10">
    <location>
        <begin position="57"/>
        <end position="79"/>
    </location>
</feature>
<feature type="compositionally biased region" description="Acidic residues" evidence="10">
    <location>
        <begin position="256"/>
        <end position="274"/>
    </location>
</feature>
<sequence>VILQGTSGTSSTEYTVRVPKNTNKKYNMMAFNVGDKVNFSSWTQAKMERDLSNKKMYQEEEMPESGAGSEFGKKQREESRRKKYGIITREFRAEDQPWLLRVNGKAGRKFKGQKKGGITENASYYIFTQCPDGAFEAFPVNAWYNFIPIAKHRTLTAEEAEEEWGRWRNKVVNHFSIMLQRRLRDQDKDDGDEDEEEKKGGKKKKKKRGSELKIHDLEDDLEMSSDESDDSEAEGMSPRKRRSQTRKRKKKGSDSEAIEDSDDGDFEGLEVDYMSDERIDEASESSEESEEEKQNEEDKKEEEEDGKKTPVQQEKRKKKGDKKRTPPKKPSGKGSAGSSRTSSRPGTPSIESGNTSSTLRAAATKLEQGKRQGQSNSDTPAAKRLKMDANPQSPSGKSTPQPQSGKSTPSSSDIQLTEDAVRRYLIRKPMTTKDLLKKFQTKRTGLSSEQTVNVLAQILKRLNPERKSINDKMHFFLKE</sequence>
<name>A0A8C4T6W7_ERPCA</name>
<feature type="compositionally biased region" description="Acidic residues" evidence="10">
    <location>
        <begin position="217"/>
        <end position="233"/>
    </location>
</feature>
<dbReference type="Proteomes" id="UP000694620">
    <property type="component" value="Chromosome 17"/>
</dbReference>
<comment type="similarity">
    <text evidence="2 9">Belongs to the TFIIF alpha subunit family.</text>
</comment>
<dbReference type="InterPro" id="IPR011039">
    <property type="entry name" value="TFIIF_interaction"/>
</dbReference>
<dbReference type="GO" id="GO:0003677">
    <property type="term" value="F:DNA binding"/>
    <property type="evidence" value="ECO:0007669"/>
    <property type="project" value="UniProtKB-KW"/>
</dbReference>
<feature type="compositionally biased region" description="Low complexity" evidence="10">
    <location>
        <begin position="332"/>
        <end position="349"/>
    </location>
</feature>
<reference evidence="11" key="1">
    <citation type="submission" date="2021-06" db="EMBL/GenBank/DDBJ databases">
        <authorList>
            <consortium name="Wellcome Sanger Institute Data Sharing"/>
        </authorList>
    </citation>
    <scope>NUCLEOTIDE SEQUENCE [LARGE SCALE GENOMIC DNA]</scope>
</reference>
<feature type="compositionally biased region" description="Polar residues" evidence="10">
    <location>
        <begin position="390"/>
        <end position="415"/>
    </location>
</feature>
<keyword evidence="12" id="KW-1185">Reference proteome</keyword>
<gene>
    <name evidence="11" type="primary">GTF2F1</name>
</gene>
<dbReference type="Ensembl" id="ENSECRT00000027032.1">
    <property type="protein sequence ID" value="ENSECRP00000026480.1"/>
    <property type="gene ID" value="ENSECRG00000017878.1"/>
</dbReference>
<dbReference type="PANTHER" id="PTHR13011">
    <property type="entry name" value="TFIIF-ALPHA"/>
    <property type="match status" value="1"/>
</dbReference>
<evidence type="ECO:0000256" key="1">
    <source>
        <dbReference type="ARBA" id="ARBA00004123"/>
    </source>
</evidence>
<reference evidence="11" key="2">
    <citation type="submission" date="2025-08" db="UniProtKB">
        <authorList>
            <consortium name="Ensembl"/>
        </authorList>
    </citation>
    <scope>IDENTIFICATION</scope>
</reference>
<dbReference type="GO" id="GO:0032968">
    <property type="term" value="P:positive regulation of transcription elongation by RNA polymerase II"/>
    <property type="evidence" value="ECO:0007669"/>
    <property type="project" value="InterPro"/>
</dbReference>
<feature type="compositionally biased region" description="Basic residues" evidence="10">
    <location>
        <begin position="315"/>
        <end position="331"/>
    </location>
</feature>
<keyword evidence="4 9" id="KW-0805">Transcription regulation</keyword>
<evidence type="ECO:0000256" key="7">
    <source>
        <dbReference type="ARBA" id="ARBA00023242"/>
    </source>
</evidence>
<dbReference type="GO" id="GO:0016251">
    <property type="term" value="F:RNA polymerase II general transcription initiation factor activity"/>
    <property type="evidence" value="ECO:0007669"/>
    <property type="project" value="TreeGrafter"/>
</dbReference>
<dbReference type="FunFam" id="1.10.10.10:FF:000290">
    <property type="entry name" value="General transcription factor IIF subunit 1"/>
    <property type="match status" value="1"/>
</dbReference>
<keyword evidence="7 9" id="KW-0539">Nucleus</keyword>
<comment type="function">
    <text evidence="8 9">TFIIF is a general transcription initiation factor that binds to RNA polymerase II and helps to recruit it to the initiation complex in collaboration with TFIIB. It promotes transcription elongation.</text>
</comment>
<protein>
    <recommendedName>
        <fullName evidence="9">Transcription initiation factor IIF subunit alpha</fullName>
    </recommendedName>
</protein>
<dbReference type="GeneTree" id="ENSGT00440000038032"/>
<dbReference type="SUPFAM" id="SSF50916">
    <property type="entry name" value="Rap30/74 interaction domains"/>
    <property type="match status" value="1"/>
</dbReference>
<dbReference type="PANTHER" id="PTHR13011:SF0">
    <property type="entry name" value="GENERAL TRANSCRIPTION FACTOR IIF SUBUNIT 1"/>
    <property type="match status" value="1"/>
</dbReference>
<evidence type="ECO:0000256" key="4">
    <source>
        <dbReference type="ARBA" id="ARBA00023015"/>
    </source>
</evidence>
<evidence type="ECO:0000256" key="8">
    <source>
        <dbReference type="ARBA" id="ARBA00025232"/>
    </source>
</evidence>
<keyword evidence="5 9" id="KW-0238">DNA-binding</keyword>
<keyword evidence="3" id="KW-0597">Phosphoprotein</keyword>
<evidence type="ECO:0000256" key="9">
    <source>
        <dbReference type="RuleBase" id="RU366044"/>
    </source>
</evidence>
<dbReference type="GO" id="GO:0005674">
    <property type="term" value="C:transcription factor TFIIF complex"/>
    <property type="evidence" value="ECO:0007669"/>
    <property type="project" value="TreeGrafter"/>
</dbReference>
<keyword evidence="6 9" id="KW-0804">Transcription</keyword>
<feature type="compositionally biased region" description="Polar residues" evidence="10">
    <location>
        <begin position="350"/>
        <end position="359"/>
    </location>
</feature>
<dbReference type="AlphaFoldDB" id="A0A8C4T6W7"/>
<organism evidence="11 12">
    <name type="scientific">Erpetoichthys calabaricus</name>
    <name type="common">Rope fish</name>
    <name type="synonym">Calamoichthys calabaricus</name>
    <dbReference type="NCBI Taxonomy" id="27687"/>
    <lineage>
        <taxon>Eukaryota</taxon>
        <taxon>Metazoa</taxon>
        <taxon>Chordata</taxon>
        <taxon>Craniata</taxon>
        <taxon>Vertebrata</taxon>
        <taxon>Euteleostomi</taxon>
        <taxon>Actinopterygii</taxon>
        <taxon>Polypteriformes</taxon>
        <taxon>Polypteridae</taxon>
        <taxon>Erpetoichthys</taxon>
    </lineage>
</organism>
<evidence type="ECO:0000256" key="3">
    <source>
        <dbReference type="ARBA" id="ARBA00022553"/>
    </source>
</evidence>